<keyword evidence="1" id="KW-0812">Transmembrane</keyword>
<protein>
    <submittedName>
        <fullName evidence="2">Uncharacterized protein</fullName>
    </submittedName>
</protein>
<feature type="transmembrane region" description="Helical" evidence="1">
    <location>
        <begin position="104"/>
        <end position="123"/>
    </location>
</feature>
<dbReference type="EMBL" id="AP019823">
    <property type="protein sequence ID" value="BBM38831.1"/>
    <property type="molecule type" value="Genomic_DNA"/>
</dbReference>
<name>A0A510JKE6_9FUSO</name>
<evidence type="ECO:0000313" key="3">
    <source>
        <dbReference type="Proteomes" id="UP000321892"/>
    </source>
</evidence>
<dbReference type="RefSeq" id="WP_026746109.1">
    <property type="nucleotide sequence ID" value="NZ_AP019823.1"/>
</dbReference>
<dbReference type="AlphaFoldDB" id="A0A510JKE6"/>
<dbReference type="Proteomes" id="UP000321892">
    <property type="component" value="Chromosome"/>
</dbReference>
<keyword evidence="1" id="KW-1133">Transmembrane helix</keyword>
<gene>
    <name evidence="2" type="ORF">JCM16775_1541</name>
</gene>
<organism evidence="2 3">
    <name type="scientific">Leptotrichia hofstadii</name>
    <dbReference type="NCBI Taxonomy" id="157688"/>
    <lineage>
        <taxon>Bacteria</taxon>
        <taxon>Fusobacteriati</taxon>
        <taxon>Fusobacteriota</taxon>
        <taxon>Fusobacteriia</taxon>
        <taxon>Fusobacteriales</taxon>
        <taxon>Leptotrichiaceae</taxon>
        <taxon>Leptotrichia</taxon>
    </lineage>
</organism>
<dbReference type="KEGG" id="lhf:JCM16775_1541"/>
<keyword evidence="1" id="KW-0472">Membrane</keyword>
<evidence type="ECO:0000256" key="1">
    <source>
        <dbReference type="SAM" id="Phobius"/>
    </source>
</evidence>
<reference evidence="2 3" key="1">
    <citation type="submission" date="2019-07" db="EMBL/GenBank/DDBJ databases">
        <title>Complete Genome Sequence of Leptotrichia hofstadii Strain JCM16775.</title>
        <authorList>
            <person name="Watanabe S."/>
            <person name="Cui L."/>
        </authorList>
    </citation>
    <scope>NUCLEOTIDE SEQUENCE [LARGE SCALE GENOMIC DNA]</scope>
    <source>
        <strain evidence="2 3">JCM16775</strain>
    </source>
</reference>
<proteinExistence type="predicted"/>
<evidence type="ECO:0000313" key="2">
    <source>
        <dbReference type="EMBL" id="BBM38831.1"/>
    </source>
</evidence>
<accession>A0A510JKE6</accession>
<dbReference type="OrthoDB" id="80533at2"/>
<feature type="transmembrane region" description="Helical" evidence="1">
    <location>
        <begin position="80"/>
        <end position="98"/>
    </location>
</feature>
<sequence>MPKIIIESKMSSNGREDSFKLKINDEKIVEIKSNGETEIDVDYGEQTLQMYNNFLMKTPKKVINVESADQKYKITLHYKAWGITAFLHLVMMVLIAVFKSNPLFTVFPIVTIEFLFLIFIGAFEIRQVKRKDS</sequence>
<keyword evidence="3" id="KW-1185">Reference proteome</keyword>